<accession>A0A2N9B191</accession>
<feature type="region of interest" description="Disordered" evidence="1">
    <location>
        <begin position="29"/>
        <end position="62"/>
    </location>
</feature>
<proteinExistence type="predicted"/>
<evidence type="ECO:0000313" key="3">
    <source>
        <dbReference type="Proteomes" id="UP000235464"/>
    </source>
</evidence>
<gene>
    <name evidence="2" type="ORF">SCNRRL3882_0557</name>
</gene>
<keyword evidence="3" id="KW-1185">Reference proteome</keyword>
<sequence>MDTGPESGQGVITLATSLNAVPLIVWGRRTQVSTTPRAPNSRPPSGPWLTERESSCSSSRMNAEQRLVTRGHIDFGRVWSAACCA</sequence>
<organism evidence="2 3">
    <name type="scientific">Streptomyces chartreusis NRRL 3882</name>
    <dbReference type="NCBI Taxonomy" id="1079985"/>
    <lineage>
        <taxon>Bacteria</taxon>
        <taxon>Bacillati</taxon>
        <taxon>Actinomycetota</taxon>
        <taxon>Actinomycetes</taxon>
        <taxon>Kitasatosporales</taxon>
        <taxon>Streptomycetaceae</taxon>
        <taxon>Streptomyces</taxon>
    </lineage>
</organism>
<dbReference type="Proteomes" id="UP000235464">
    <property type="component" value="Chromosome I"/>
</dbReference>
<dbReference type="EMBL" id="LT963352">
    <property type="protein sequence ID" value="SOR77081.1"/>
    <property type="molecule type" value="Genomic_DNA"/>
</dbReference>
<name>A0A2N9B191_STRCX</name>
<evidence type="ECO:0000313" key="2">
    <source>
        <dbReference type="EMBL" id="SOR77081.1"/>
    </source>
</evidence>
<reference evidence="3" key="1">
    <citation type="submission" date="2017-11" db="EMBL/GenBank/DDBJ databases">
        <authorList>
            <person name="Wibberg D."/>
        </authorList>
    </citation>
    <scope>NUCLEOTIDE SEQUENCE [LARGE SCALE GENOMIC DNA]</scope>
</reference>
<dbReference type="AlphaFoldDB" id="A0A2N9B191"/>
<evidence type="ECO:0000256" key="1">
    <source>
        <dbReference type="SAM" id="MobiDB-lite"/>
    </source>
</evidence>
<protein>
    <submittedName>
        <fullName evidence="2">Uncharacterized protein</fullName>
    </submittedName>
</protein>